<dbReference type="EMBL" id="JAVMBO010000006">
    <property type="protein sequence ID" value="MDS1309173.1"/>
    <property type="molecule type" value="Genomic_DNA"/>
</dbReference>
<gene>
    <name evidence="2" type="ORF">RKA07_03515</name>
</gene>
<dbReference type="InterPro" id="IPR024185">
    <property type="entry name" value="FTHF_cligase-like_sf"/>
</dbReference>
<dbReference type="Proteomes" id="UP001267407">
    <property type="component" value="Unassembled WGS sequence"/>
</dbReference>
<evidence type="ECO:0000259" key="1">
    <source>
        <dbReference type="Pfam" id="PF02589"/>
    </source>
</evidence>
<reference evidence="2" key="1">
    <citation type="submission" date="2023-09" db="EMBL/GenBank/DDBJ databases">
        <title>Marinobacter sediminicola sp. nov. and Marinobacter maritimum sp. nov., isolated from marine sediment.</title>
        <authorList>
            <person name="An J."/>
        </authorList>
    </citation>
    <scope>NUCLEOTIDE SEQUENCE</scope>
    <source>
        <strain evidence="2">F60267</strain>
    </source>
</reference>
<protein>
    <submittedName>
        <fullName evidence="2">Lactate utilization protein</fullName>
    </submittedName>
</protein>
<dbReference type="RefSeq" id="WP_310965587.1">
    <property type="nucleotide sequence ID" value="NZ_JAVMBO010000006.1"/>
</dbReference>
<dbReference type="PANTHER" id="PTHR43682">
    <property type="entry name" value="LACTATE UTILIZATION PROTEIN C"/>
    <property type="match status" value="1"/>
</dbReference>
<feature type="domain" description="LUD" evidence="1">
    <location>
        <begin position="40"/>
        <end position="216"/>
    </location>
</feature>
<dbReference type="Gene3D" id="3.40.50.10420">
    <property type="entry name" value="NagB/RpiA/CoA transferase-like"/>
    <property type="match status" value="1"/>
</dbReference>
<proteinExistence type="predicted"/>
<dbReference type="InterPro" id="IPR037171">
    <property type="entry name" value="NagB/RpiA_transferase-like"/>
</dbReference>
<organism evidence="2 3">
    <name type="scientific">Marinobacter xiaoshiensis</name>
    <dbReference type="NCBI Taxonomy" id="3073652"/>
    <lineage>
        <taxon>Bacteria</taxon>
        <taxon>Pseudomonadati</taxon>
        <taxon>Pseudomonadota</taxon>
        <taxon>Gammaproteobacteria</taxon>
        <taxon>Pseudomonadales</taxon>
        <taxon>Marinobacteraceae</taxon>
        <taxon>Marinobacter</taxon>
    </lineage>
</organism>
<dbReference type="PANTHER" id="PTHR43682:SF1">
    <property type="entry name" value="LACTATE UTILIZATION PROTEIN C"/>
    <property type="match status" value="1"/>
</dbReference>
<comment type="caution">
    <text evidence="2">The sequence shown here is derived from an EMBL/GenBank/DDBJ whole genome shotgun (WGS) entry which is preliminary data.</text>
</comment>
<sequence>MSSRDTILQRLRNRSGGELSVPECDFSVLQRPVSSVAERVEQFQKTIESVHGEVHRCARDSWIDQLASILASRGARSLLIPSEHQIGRALRESAENGLPELLIYDEPIESWQPHLFNEVDAGITSTRGGIAETGTLILWPTPEEPRLMSLVPPIHIAVLEASELYTTFHEAMLAQNWAAGMPTNALLVSGPSKTADIEQTLAYGVHGPKELIVLVIE</sequence>
<evidence type="ECO:0000313" key="3">
    <source>
        <dbReference type="Proteomes" id="UP001267407"/>
    </source>
</evidence>
<dbReference type="SUPFAM" id="SSF100950">
    <property type="entry name" value="NagB/RpiA/CoA transferase-like"/>
    <property type="match status" value="1"/>
</dbReference>
<name>A0ABU2HDL6_9GAMM</name>
<dbReference type="Pfam" id="PF02589">
    <property type="entry name" value="LUD_dom"/>
    <property type="match status" value="1"/>
</dbReference>
<keyword evidence="3" id="KW-1185">Reference proteome</keyword>
<dbReference type="InterPro" id="IPR003741">
    <property type="entry name" value="LUD_dom"/>
</dbReference>
<accession>A0ABU2HDL6</accession>
<evidence type="ECO:0000313" key="2">
    <source>
        <dbReference type="EMBL" id="MDS1309173.1"/>
    </source>
</evidence>